<proteinExistence type="predicted"/>
<organism evidence="3 4">
    <name type="scientific">Cytobacillus solani</name>
    <dbReference type="NCBI Taxonomy" id="1637975"/>
    <lineage>
        <taxon>Bacteria</taxon>
        <taxon>Bacillati</taxon>
        <taxon>Bacillota</taxon>
        <taxon>Bacilli</taxon>
        <taxon>Bacillales</taxon>
        <taxon>Bacillaceae</taxon>
        <taxon>Cytobacillus</taxon>
    </lineage>
</organism>
<sequence length="152" mass="18480">MESSIKMLDERTDQATRKMLQKVVERKRKFDNFKRRHLYVMWATVFITFFYLLYINQTVIEPYSYSFAAMFSAYVNNSANLYLIVFTVGLYGLMNLLKAKREKAEKEYHALRCEIIDKSKDLWKKEEEWKNRHLVFDMMKANYDINLFHENK</sequence>
<name>A0A0Q3QRS2_9BACI</name>
<dbReference type="PATRIC" id="fig|1637975.4.peg.3559"/>
<dbReference type="AlphaFoldDB" id="A0A0Q3QRS2"/>
<reference evidence="3 4" key="1">
    <citation type="submission" date="2015-09" db="EMBL/GenBank/DDBJ databases">
        <title>Genome sequencing project for genomic taxonomy and phylogenomics of Bacillus-like bacteria.</title>
        <authorList>
            <person name="Liu B."/>
            <person name="Wang J."/>
            <person name="Zhu Y."/>
            <person name="Liu G."/>
            <person name="Chen Q."/>
            <person name="Chen Z."/>
            <person name="Lan J."/>
            <person name="Che J."/>
            <person name="Ge C."/>
            <person name="Shi H."/>
            <person name="Pan Z."/>
            <person name="Liu X."/>
        </authorList>
    </citation>
    <scope>NUCLEOTIDE SEQUENCE [LARGE SCALE GENOMIC DNA]</scope>
    <source>
        <strain evidence="3 4">FJAT-18043</strain>
    </source>
</reference>
<keyword evidence="2" id="KW-0472">Membrane</keyword>
<comment type="caution">
    <text evidence="3">The sequence shown here is derived from an EMBL/GenBank/DDBJ whole genome shotgun (WGS) entry which is preliminary data.</text>
</comment>
<dbReference type="EMBL" id="LJIX01000006">
    <property type="protein sequence ID" value="KQL20304.1"/>
    <property type="molecule type" value="Genomic_DNA"/>
</dbReference>
<keyword evidence="2" id="KW-0812">Transmembrane</keyword>
<evidence type="ECO:0000256" key="1">
    <source>
        <dbReference type="SAM" id="Coils"/>
    </source>
</evidence>
<evidence type="ECO:0000256" key="2">
    <source>
        <dbReference type="SAM" id="Phobius"/>
    </source>
</evidence>
<accession>A0A0Q3QRS2</accession>
<keyword evidence="2" id="KW-1133">Transmembrane helix</keyword>
<feature type="transmembrane region" description="Helical" evidence="2">
    <location>
        <begin position="38"/>
        <end position="59"/>
    </location>
</feature>
<protein>
    <recommendedName>
        <fullName evidence="5">DUF2663 domain-containing protein</fullName>
    </recommendedName>
</protein>
<dbReference type="Pfam" id="PF10864">
    <property type="entry name" value="DUF2663"/>
    <property type="match status" value="1"/>
</dbReference>
<feature type="coiled-coil region" evidence="1">
    <location>
        <begin position="94"/>
        <end position="121"/>
    </location>
</feature>
<dbReference type="STRING" id="1637975.AN957_18090"/>
<evidence type="ECO:0008006" key="5">
    <source>
        <dbReference type="Google" id="ProtNLM"/>
    </source>
</evidence>
<dbReference type="RefSeq" id="WP_053476841.1">
    <property type="nucleotide sequence ID" value="NZ_CP041305.1"/>
</dbReference>
<dbReference type="Proteomes" id="UP000050996">
    <property type="component" value="Unassembled WGS sequence"/>
</dbReference>
<dbReference type="InterPro" id="IPR020210">
    <property type="entry name" value="Uncharacterised_YpbF_TM"/>
</dbReference>
<keyword evidence="4" id="KW-1185">Reference proteome</keyword>
<keyword evidence="1" id="KW-0175">Coiled coil</keyword>
<gene>
    <name evidence="3" type="ORF">AN957_18090</name>
</gene>
<feature type="transmembrane region" description="Helical" evidence="2">
    <location>
        <begin position="79"/>
        <end position="97"/>
    </location>
</feature>
<evidence type="ECO:0000313" key="3">
    <source>
        <dbReference type="EMBL" id="KQL20304.1"/>
    </source>
</evidence>
<evidence type="ECO:0000313" key="4">
    <source>
        <dbReference type="Proteomes" id="UP000050996"/>
    </source>
</evidence>